<name>A0A978VMD2_ZIZJJ</name>
<dbReference type="GO" id="GO:0008146">
    <property type="term" value="F:sulfotransferase activity"/>
    <property type="evidence" value="ECO:0007669"/>
    <property type="project" value="InterPro"/>
</dbReference>
<reference evidence="5" key="1">
    <citation type="journal article" date="2021" name="Front. Plant Sci.">
        <title>Chromosome-Scale Genome Assembly for Chinese Sour Jujube and Insights Into Its Genome Evolution and Domestication Signature.</title>
        <authorList>
            <person name="Shen L.-Y."/>
            <person name="Luo H."/>
            <person name="Wang X.-L."/>
            <person name="Wang X.-M."/>
            <person name="Qiu X.-J."/>
            <person name="Liu H."/>
            <person name="Zhou S.-S."/>
            <person name="Jia K.-H."/>
            <person name="Nie S."/>
            <person name="Bao Y.-T."/>
            <person name="Zhang R.-G."/>
            <person name="Yun Q.-Z."/>
            <person name="Chai Y.-H."/>
            <person name="Lu J.-Y."/>
            <person name="Li Y."/>
            <person name="Zhao S.-W."/>
            <person name="Mao J.-F."/>
            <person name="Jia S.-G."/>
            <person name="Mao Y.-M."/>
        </authorList>
    </citation>
    <scope>NUCLEOTIDE SEQUENCE</scope>
    <source>
        <strain evidence="5">AT0</strain>
        <tissue evidence="5">Leaf</tissue>
    </source>
</reference>
<dbReference type="PANTHER" id="PTHR11783">
    <property type="entry name" value="SULFOTRANSFERASE SULT"/>
    <property type="match status" value="1"/>
</dbReference>
<evidence type="ECO:0000256" key="1">
    <source>
        <dbReference type="ARBA" id="ARBA00005771"/>
    </source>
</evidence>
<feature type="domain" description="Sulfotransferase" evidence="4">
    <location>
        <begin position="378"/>
        <end position="421"/>
    </location>
</feature>
<keyword evidence="2 3" id="KW-0808">Transferase</keyword>
<evidence type="ECO:0000256" key="2">
    <source>
        <dbReference type="ARBA" id="ARBA00022679"/>
    </source>
</evidence>
<proteinExistence type="inferred from homology"/>
<accession>A0A978VMD2</accession>
<dbReference type="InterPro" id="IPR027417">
    <property type="entry name" value="P-loop_NTPase"/>
</dbReference>
<evidence type="ECO:0000313" key="6">
    <source>
        <dbReference type="Proteomes" id="UP000813462"/>
    </source>
</evidence>
<dbReference type="AlphaFoldDB" id="A0A978VMD2"/>
<sequence>MESSQKIKESEELLLSLPKAKGWLSPGLSLYQGFYCPSKIVPNIISFQNHFQAHDQDIVLASKPKSGTTWLKALAFSIVNRKRCDQLSNCALLKSNPHELVPFMEFSLYANNQLPDFSTMSYPRLFSTHIPYESLPESIKQTNCRIVYICRNPLDIIVSHWHFANQACLEHNTHWTVEEFAEAYCKGEEAFGPFWDHMLGYHKVSKENTNKVLFLKYEELKKDTLNQVKKLAEFIGFPFSKEEESQGIVEEILKLCSFGNLKELDVNKHGKFMPYFENKSYFRKGEIGDWVNHLSDSMVEKLNKLTCYLYMEKNKNSQSFSSSTSEEDYKNGIEKLLNILPRKNSSGIPLCQYNGIGCPSSAIHGMIPFHQFFQANQNDIILASLPKSGMTWLKALIFSIVNRNRYALKDSPLLTTHPHDLVFSAIMVLDPFGTISWGRREEGLVEEISRLCSFEHLNSLEANKNDVFNRGIPVTAYFRKSEVGDYANHPTPSMVELISKVIEEKFANSGLVFKSN</sequence>
<organism evidence="5 6">
    <name type="scientific">Ziziphus jujuba var. spinosa</name>
    <dbReference type="NCBI Taxonomy" id="714518"/>
    <lineage>
        <taxon>Eukaryota</taxon>
        <taxon>Viridiplantae</taxon>
        <taxon>Streptophyta</taxon>
        <taxon>Embryophyta</taxon>
        <taxon>Tracheophyta</taxon>
        <taxon>Spermatophyta</taxon>
        <taxon>Magnoliopsida</taxon>
        <taxon>eudicotyledons</taxon>
        <taxon>Gunneridae</taxon>
        <taxon>Pentapetalae</taxon>
        <taxon>rosids</taxon>
        <taxon>fabids</taxon>
        <taxon>Rosales</taxon>
        <taxon>Rhamnaceae</taxon>
        <taxon>Paliureae</taxon>
        <taxon>Ziziphus</taxon>
    </lineage>
</organism>
<feature type="domain" description="Sulfotransferase" evidence="4">
    <location>
        <begin position="441"/>
        <end position="510"/>
    </location>
</feature>
<evidence type="ECO:0000259" key="4">
    <source>
        <dbReference type="Pfam" id="PF00685"/>
    </source>
</evidence>
<dbReference type="EMBL" id="JAEACU010000003">
    <property type="protein sequence ID" value="KAH7536707.1"/>
    <property type="molecule type" value="Genomic_DNA"/>
</dbReference>
<dbReference type="Gene3D" id="3.40.50.300">
    <property type="entry name" value="P-loop containing nucleotide triphosphate hydrolases"/>
    <property type="match status" value="3"/>
</dbReference>
<comment type="similarity">
    <text evidence="1 3">Belongs to the sulfotransferase 1 family.</text>
</comment>
<protein>
    <recommendedName>
        <fullName evidence="3">Sulfotransferase</fullName>
        <ecNumber evidence="3">2.8.2.-</ecNumber>
    </recommendedName>
</protein>
<gene>
    <name evidence="5" type="ORF">FEM48_Zijuj03G0014900</name>
</gene>
<evidence type="ECO:0000313" key="5">
    <source>
        <dbReference type="EMBL" id="KAH7536707.1"/>
    </source>
</evidence>
<dbReference type="Proteomes" id="UP000813462">
    <property type="component" value="Unassembled WGS sequence"/>
</dbReference>
<dbReference type="Pfam" id="PF00685">
    <property type="entry name" value="Sulfotransfer_1"/>
    <property type="match status" value="3"/>
</dbReference>
<dbReference type="InterPro" id="IPR000863">
    <property type="entry name" value="Sulfotransferase_dom"/>
</dbReference>
<dbReference type="SUPFAM" id="SSF52540">
    <property type="entry name" value="P-loop containing nucleoside triphosphate hydrolases"/>
    <property type="match status" value="2"/>
</dbReference>
<comment type="caution">
    <text evidence="5">The sequence shown here is derived from an EMBL/GenBank/DDBJ whole genome shotgun (WGS) entry which is preliminary data.</text>
</comment>
<feature type="domain" description="Sulfotransferase" evidence="4">
    <location>
        <begin position="55"/>
        <end position="306"/>
    </location>
</feature>
<evidence type="ECO:0000256" key="3">
    <source>
        <dbReference type="RuleBase" id="RU361155"/>
    </source>
</evidence>
<dbReference type="EC" id="2.8.2.-" evidence="3"/>